<evidence type="ECO:0000256" key="1">
    <source>
        <dbReference type="SAM" id="MobiDB-lite"/>
    </source>
</evidence>
<reference evidence="2" key="1">
    <citation type="submission" date="2022-03" db="EMBL/GenBank/DDBJ databases">
        <title>Draft genome sequence of Aduncisulcus paluster, a free-living microaerophilic Fornicata.</title>
        <authorList>
            <person name="Yuyama I."/>
            <person name="Kume K."/>
            <person name="Tamura T."/>
            <person name="Inagaki Y."/>
            <person name="Hashimoto T."/>
        </authorList>
    </citation>
    <scope>NUCLEOTIDE SEQUENCE</scope>
    <source>
        <strain evidence="2">NY0171</strain>
    </source>
</reference>
<gene>
    <name evidence="2" type="ORF">ADUPG1_013628</name>
</gene>
<evidence type="ECO:0000313" key="2">
    <source>
        <dbReference type="EMBL" id="GKT27126.1"/>
    </source>
</evidence>
<organism evidence="2 3">
    <name type="scientific">Aduncisulcus paluster</name>
    <dbReference type="NCBI Taxonomy" id="2918883"/>
    <lineage>
        <taxon>Eukaryota</taxon>
        <taxon>Metamonada</taxon>
        <taxon>Carpediemonas-like organisms</taxon>
        <taxon>Aduncisulcus</taxon>
    </lineage>
</organism>
<feature type="non-terminal residue" evidence="2">
    <location>
        <position position="1"/>
    </location>
</feature>
<feature type="region of interest" description="Disordered" evidence="1">
    <location>
        <begin position="161"/>
        <end position="184"/>
    </location>
</feature>
<evidence type="ECO:0000313" key="3">
    <source>
        <dbReference type="Proteomes" id="UP001057375"/>
    </source>
</evidence>
<dbReference type="Proteomes" id="UP001057375">
    <property type="component" value="Unassembled WGS sequence"/>
</dbReference>
<feature type="region of interest" description="Disordered" evidence="1">
    <location>
        <begin position="1"/>
        <end position="70"/>
    </location>
</feature>
<protein>
    <submittedName>
        <fullName evidence="2">Uncharacterized protein</fullName>
    </submittedName>
</protein>
<name>A0ABQ5K3M5_9EUKA</name>
<dbReference type="EMBL" id="BQXS01012705">
    <property type="protein sequence ID" value="GKT27126.1"/>
    <property type="molecule type" value="Genomic_DNA"/>
</dbReference>
<feature type="compositionally biased region" description="Polar residues" evidence="1">
    <location>
        <begin position="51"/>
        <end position="70"/>
    </location>
</feature>
<feature type="compositionally biased region" description="Low complexity" evidence="1">
    <location>
        <begin position="39"/>
        <end position="50"/>
    </location>
</feature>
<sequence>ILTASSEVDPHSPYHSGYDGSPGSGAYAYQDSPEMIHTSSSSARQSTSSSHFHNANPSVMPSASPSMISYISAPSHSMLPASLSSTIREERVYASKTLCSPQVKRDRARSDKEEVSALLERKKWREESEMMKKKKNIQREYQKFRQMKEQRKEKERLMKARLEKRRKGESIGPLTGNPVKPPQRVMVTIVNPKYNV</sequence>
<comment type="caution">
    <text evidence="2">The sequence shown here is derived from an EMBL/GenBank/DDBJ whole genome shotgun (WGS) entry which is preliminary data.</text>
</comment>
<proteinExistence type="predicted"/>
<accession>A0ABQ5K3M5</accession>
<keyword evidence="3" id="KW-1185">Reference proteome</keyword>